<dbReference type="OrthoDB" id="764087at2759"/>
<keyword evidence="3" id="KW-1185">Reference proteome</keyword>
<feature type="chain" id="PRO_5021317933" evidence="1">
    <location>
        <begin position="23"/>
        <end position="340"/>
    </location>
</feature>
<dbReference type="InterPro" id="IPR040376">
    <property type="entry name" value="At4g28100-like"/>
</dbReference>
<accession>A0A4Y7JEJ8</accession>
<proteinExistence type="predicted"/>
<name>A0A4Y7JEJ8_PAPSO</name>
<dbReference type="Proteomes" id="UP000316621">
    <property type="component" value="Chromosome 4"/>
</dbReference>
<dbReference type="PANTHER" id="PTHR34056:SF1">
    <property type="entry name" value="GPI-ANCHORED PROTEIN"/>
    <property type="match status" value="1"/>
</dbReference>
<keyword evidence="1" id="KW-0732">Signal</keyword>
<evidence type="ECO:0000256" key="1">
    <source>
        <dbReference type="SAM" id="SignalP"/>
    </source>
</evidence>
<sequence>MSFQILFISLLIFHESILLIKSLPIIPQPDPSSVSSAPIQAFHPTQTLPSTIPAFPEQSNIAGCPLNLPAELFTSINQACNSNNVKGKDNHHHYLSKSKCCPVLAAWLYSAYSDTALARATRMTTTTSVDSLPILPDDSETCVDNLDKALKSKGIELIKPNQTCDLVFCYCGIRLPPLSCTEAFSTSSTNGVTKLVGDKSVQKLEKDCLNHNNNNGAGISSSHSGCSECLNSLYKLNGDKHVNKTDNNKSKMHGRGCELMGLTWLLGKNRTAYMPTVTSVLRALMMNKENSEPRSCSVTSEGLPLAVDSAELNDQSSSIRSCINVLIIVSMSLVYVFSLF</sequence>
<feature type="signal peptide" evidence="1">
    <location>
        <begin position="1"/>
        <end position="22"/>
    </location>
</feature>
<dbReference type="Gramene" id="RZC58179">
    <property type="protein sequence ID" value="RZC58179"/>
    <property type="gene ID" value="C5167_005480"/>
</dbReference>
<evidence type="ECO:0000313" key="3">
    <source>
        <dbReference type="Proteomes" id="UP000316621"/>
    </source>
</evidence>
<reference evidence="2 3" key="1">
    <citation type="journal article" date="2018" name="Science">
        <title>The opium poppy genome and morphinan production.</title>
        <authorList>
            <person name="Guo L."/>
            <person name="Winzer T."/>
            <person name="Yang X."/>
            <person name="Li Y."/>
            <person name="Ning Z."/>
            <person name="He Z."/>
            <person name="Teodor R."/>
            <person name="Lu Y."/>
            <person name="Bowser T.A."/>
            <person name="Graham I.A."/>
            <person name="Ye K."/>
        </authorList>
    </citation>
    <scope>NUCLEOTIDE SEQUENCE [LARGE SCALE GENOMIC DNA]</scope>
    <source>
        <strain evidence="3">cv. HN1</strain>
        <tissue evidence="2">Leaves</tissue>
    </source>
</reference>
<dbReference type="EMBL" id="CM010718">
    <property type="protein sequence ID" value="RZC58179.1"/>
    <property type="molecule type" value="Genomic_DNA"/>
</dbReference>
<organism evidence="2 3">
    <name type="scientific">Papaver somniferum</name>
    <name type="common">Opium poppy</name>
    <dbReference type="NCBI Taxonomy" id="3469"/>
    <lineage>
        <taxon>Eukaryota</taxon>
        <taxon>Viridiplantae</taxon>
        <taxon>Streptophyta</taxon>
        <taxon>Embryophyta</taxon>
        <taxon>Tracheophyta</taxon>
        <taxon>Spermatophyta</taxon>
        <taxon>Magnoliopsida</taxon>
        <taxon>Ranunculales</taxon>
        <taxon>Papaveraceae</taxon>
        <taxon>Papaveroideae</taxon>
        <taxon>Papaver</taxon>
    </lineage>
</organism>
<dbReference type="PANTHER" id="PTHR34056">
    <property type="entry name" value="GPI-ANCHORED PROTEIN"/>
    <property type="match status" value="1"/>
</dbReference>
<protein>
    <submittedName>
        <fullName evidence="2">Uncharacterized protein</fullName>
    </submittedName>
</protein>
<dbReference type="OMA" id="ETDCLSG"/>
<gene>
    <name evidence="2" type="ORF">C5167_005480</name>
</gene>
<evidence type="ECO:0000313" key="2">
    <source>
        <dbReference type="EMBL" id="RZC58179.1"/>
    </source>
</evidence>
<dbReference type="AlphaFoldDB" id="A0A4Y7JEJ8"/>